<sequence>MVVLALWDHGQEPPARMLGLLVQRECPEGVTGPCGSDCSRRPPWSCHQSPSMGLAAIRGCKLDTSSRNSSSSLVAMAAMIDACYACLPAFDRGCKNERCEVKCEVKDWGEGSSIYSAAT</sequence>
<reference evidence="1 2" key="1">
    <citation type="journal article" date="2014" name="Agronomy (Basel)">
        <title>A Draft Genome Sequence for Ensete ventricosum, the Drought-Tolerant Tree Against Hunger.</title>
        <authorList>
            <person name="Harrison J."/>
            <person name="Moore K.A."/>
            <person name="Paszkiewicz K."/>
            <person name="Jones T."/>
            <person name="Grant M."/>
            <person name="Ambacheew D."/>
            <person name="Muzemil S."/>
            <person name="Studholme D.J."/>
        </authorList>
    </citation>
    <scope>NUCLEOTIDE SEQUENCE [LARGE SCALE GENOMIC DNA]</scope>
</reference>
<dbReference type="Proteomes" id="UP000287651">
    <property type="component" value="Unassembled WGS sequence"/>
</dbReference>
<dbReference type="AlphaFoldDB" id="A0A427AYU7"/>
<evidence type="ECO:0000313" key="2">
    <source>
        <dbReference type="Proteomes" id="UP000287651"/>
    </source>
</evidence>
<accession>A0A427AYU7</accession>
<proteinExistence type="predicted"/>
<dbReference type="EMBL" id="AMZH03000911">
    <property type="protein sequence ID" value="RRT81438.1"/>
    <property type="molecule type" value="Genomic_DNA"/>
</dbReference>
<protein>
    <submittedName>
        <fullName evidence="1">Uncharacterized protein</fullName>
    </submittedName>
</protein>
<gene>
    <name evidence="1" type="ORF">B296_00009228</name>
</gene>
<evidence type="ECO:0000313" key="1">
    <source>
        <dbReference type="EMBL" id="RRT81438.1"/>
    </source>
</evidence>
<name>A0A427AYU7_ENSVE</name>
<comment type="caution">
    <text evidence="1">The sequence shown here is derived from an EMBL/GenBank/DDBJ whole genome shotgun (WGS) entry which is preliminary data.</text>
</comment>
<organism evidence="1 2">
    <name type="scientific">Ensete ventricosum</name>
    <name type="common">Abyssinian banana</name>
    <name type="synonym">Musa ensete</name>
    <dbReference type="NCBI Taxonomy" id="4639"/>
    <lineage>
        <taxon>Eukaryota</taxon>
        <taxon>Viridiplantae</taxon>
        <taxon>Streptophyta</taxon>
        <taxon>Embryophyta</taxon>
        <taxon>Tracheophyta</taxon>
        <taxon>Spermatophyta</taxon>
        <taxon>Magnoliopsida</taxon>
        <taxon>Liliopsida</taxon>
        <taxon>Zingiberales</taxon>
        <taxon>Musaceae</taxon>
        <taxon>Ensete</taxon>
    </lineage>
</organism>